<evidence type="ECO:0000313" key="2">
    <source>
        <dbReference type="EMBL" id="QPG06716.1"/>
    </source>
</evidence>
<sequence>MADYQRLDPAKHSDFRIDEEQRTALFAERHMVNIELKEVVQAAADFPLFISKISDSSQWAVSALCGLAPPRMFFFTIISGWRNTRR</sequence>
<accession>A0A7S9DZB5</accession>
<evidence type="ECO:0000313" key="3">
    <source>
        <dbReference type="Proteomes" id="UP000595095"/>
    </source>
</evidence>
<reference evidence="2 3" key="1">
    <citation type="submission" date="2020-11" db="EMBL/GenBank/DDBJ databases">
        <title>Complete genome sequence for Salinimonas sp. strain G2-b.</title>
        <authorList>
            <person name="Park S.-J."/>
        </authorList>
    </citation>
    <scope>NUCLEOTIDE SEQUENCE [LARGE SCALE GENOMIC DNA]</scope>
    <source>
        <strain evidence="2 3">G2-b</strain>
    </source>
</reference>
<keyword evidence="3" id="KW-1185">Reference proteome</keyword>
<dbReference type="Pfam" id="PF07277">
    <property type="entry name" value="SapC"/>
    <property type="match status" value="1"/>
</dbReference>
<evidence type="ECO:0000256" key="1">
    <source>
        <dbReference type="SAM" id="Phobius"/>
    </source>
</evidence>
<keyword evidence="1" id="KW-0812">Transmembrane</keyword>
<gene>
    <name evidence="2" type="ORF">IT774_06115</name>
</gene>
<organism evidence="2 3">
    <name type="scientific">Salinimonas marina</name>
    <dbReference type="NCBI Taxonomy" id="2785918"/>
    <lineage>
        <taxon>Bacteria</taxon>
        <taxon>Pseudomonadati</taxon>
        <taxon>Pseudomonadota</taxon>
        <taxon>Gammaproteobacteria</taxon>
        <taxon>Alteromonadales</taxon>
        <taxon>Alteromonadaceae</taxon>
        <taxon>Alteromonas/Salinimonas group</taxon>
        <taxon>Salinimonas</taxon>
    </lineage>
</organism>
<dbReference type="EMBL" id="CP064795">
    <property type="protein sequence ID" value="QPG06716.1"/>
    <property type="molecule type" value="Genomic_DNA"/>
</dbReference>
<dbReference type="InterPro" id="IPR010836">
    <property type="entry name" value="SapC"/>
</dbReference>
<protein>
    <submittedName>
        <fullName evidence="2">SapC family protein</fullName>
    </submittedName>
</protein>
<dbReference type="Proteomes" id="UP000595095">
    <property type="component" value="Chromosome"/>
</dbReference>
<proteinExistence type="predicted"/>
<dbReference type="AlphaFoldDB" id="A0A7S9DZB5"/>
<name>A0A7S9DZB5_9ALTE</name>
<feature type="transmembrane region" description="Helical" evidence="1">
    <location>
        <begin position="59"/>
        <end position="81"/>
    </location>
</feature>
<dbReference type="KEGG" id="smaa:IT774_06115"/>
<keyword evidence="1" id="KW-1133">Transmembrane helix</keyword>
<keyword evidence="1" id="KW-0472">Membrane</keyword>